<dbReference type="InterPro" id="IPR000515">
    <property type="entry name" value="MetI-like"/>
</dbReference>
<keyword evidence="5 7" id="KW-1133">Transmembrane helix</keyword>
<feature type="transmembrane region" description="Helical" evidence="7">
    <location>
        <begin position="197"/>
        <end position="220"/>
    </location>
</feature>
<dbReference type="GO" id="GO:0043190">
    <property type="term" value="C:ATP-binding cassette (ABC) transporter complex"/>
    <property type="evidence" value="ECO:0007669"/>
    <property type="project" value="InterPro"/>
</dbReference>
<evidence type="ECO:0000256" key="6">
    <source>
        <dbReference type="ARBA" id="ARBA00023136"/>
    </source>
</evidence>
<feature type="domain" description="ABC transmembrane type-1" evidence="8">
    <location>
        <begin position="76"/>
        <end position="256"/>
    </location>
</feature>
<dbReference type="Proteomes" id="UP000297983">
    <property type="component" value="Unassembled WGS sequence"/>
</dbReference>
<proteinExistence type="inferred from homology"/>
<evidence type="ECO:0000313" key="9">
    <source>
        <dbReference type="EMBL" id="TFD69870.1"/>
    </source>
</evidence>
<dbReference type="NCBIfam" id="TIGR01726">
    <property type="entry name" value="HEQRo_perm_3TM"/>
    <property type="match status" value="1"/>
</dbReference>
<keyword evidence="6 7" id="KW-0472">Membrane</keyword>
<dbReference type="InterPro" id="IPR035906">
    <property type="entry name" value="MetI-like_sf"/>
</dbReference>
<feature type="transmembrane region" description="Helical" evidence="7">
    <location>
        <begin position="240"/>
        <end position="262"/>
    </location>
</feature>
<dbReference type="InterPro" id="IPR043429">
    <property type="entry name" value="ArtM/GltK/GlnP/TcyL/YhdX-like"/>
</dbReference>
<accession>A0A4R9AUJ5</accession>
<evidence type="ECO:0000256" key="3">
    <source>
        <dbReference type="ARBA" id="ARBA00022475"/>
    </source>
</evidence>
<comment type="caution">
    <text evidence="9">The sequence shown here is derived from an EMBL/GenBank/DDBJ whole genome shotgun (WGS) entry which is preliminary data.</text>
</comment>
<dbReference type="RefSeq" id="WP_134551932.1">
    <property type="nucleotide sequence ID" value="NZ_SOHL01000020.1"/>
</dbReference>
<dbReference type="Gene3D" id="1.10.3720.10">
    <property type="entry name" value="MetI-like"/>
    <property type="match status" value="1"/>
</dbReference>
<dbReference type="GO" id="GO:0006865">
    <property type="term" value="P:amino acid transport"/>
    <property type="evidence" value="ECO:0007669"/>
    <property type="project" value="TreeGrafter"/>
</dbReference>
<feature type="transmembrane region" description="Helical" evidence="7">
    <location>
        <begin position="122"/>
        <end position="150"/>
    </location>
</feature>
<gene>
    <name evidence="9" type="ORF">E3T50_11270</name>
</gene>
<dbReference type="Pfam" id="PF00528">
    <property type="entry name" value="BPD_transp_1"/>
    <property type="match status" value="1"/>
</dbReference>
<comment type="subcellular location">
    <subcellularLocation>
        <location evidence="1 7">Cell membrane</location>
        <topology evidence="1 7">Multi-pass membrane protein</topology>
    </subcellularLocation>
</comment>
<keyword evidence="4 7" id="KW-0812">Transmembrane</keyword>
<dbReference type="PROSITE" id="PS50928">
    <property type="entry name" value="ABC_TM1"/>
    <property type="match status" value="1"/>
</dbReference>
<feature type="transmembrane region" description="Helical" evidence="7">
    <location>
        <begin position="80"/>
        <end position="102"/>
    </location>
</feature>
<dbReference type="AlphaFoldDB" id="A0A4R9AUJ5"/>
<dbReference type="EMBL" id="SOHL01000020">
    <property type="protein sequence ID" value="TFD69870.1"/>
    <property type="molecule type" value="Genomic_DNA"/>
</dbReference>
<keyword evidence="10" id="KW-1185">Reference proteome</keyword>
<evidence type="ECO:0000256" key="7">
    <source>
        <dbReference type="RuleBase" id="RU363032"/>
    </source>
</evidence>
<evidence type="ECO:0000256" key="5">
    <source>
        <dbReference type="ARBA" id="ARBA00022989"/>
    </source>
</evidence>
<keyword evidence="3" id="KW-1003">Cell membrane</keyword>
<dbReference type="SUPFAM" id="SSF161098">
    <property type="entry name" value="MetI-like"/>
    <property type="match status" value="1"/>
</dbReference>
<evidence type="ECO:0000256" key="1">
    <source>
        <dbReference type="ARBA" id="ARBA00004651"/>
    </source>
</evidence>
<evidence type="ECO:0000259" key="8">
    <source>
        <dbReference type="PROSITE" id="PS50928"/>
    </source>
</evidence>
<keyword evidence="2 7" id="KW-0813">Transport</keyword>
<evidence type="ECO:0000256" key="4">
    <source>
        <dbReference type="ARBA" id="ARBA00022692"/>
    </source>
</evidence>
<protein>
    <submittedName>
        <fullName evidence="9">Amino acid ABC transporter permease</fullName>
    </submittedName>
</protein>
<sequence length="309" mass="32990">MTSVLYDVPGPKARARSRVISVFGIVLIVAALIALVVVLGLPKASANGAVQPGLWDASRWDVFNDLQVWRTLGIGALNTLRMAAVAAILALVIGILFSFGRASENAWVRVPTTVILEFFRGMPVLLMMLFILLVFSTGSFWAGVAALAVYNGAIIGEALRAGIKALPSGQREAGLAIGLTPIATRFRIEFPQAFRQMLPIIIAQLVVLLKDTSLAFVVGYNELLRSGNYNLSQFFGNRYSFSFFFIVLAIYLAMNLSLSWLARVIARRTGSNGGGVKPTGSTAPPSKPADPNLIYSNALGAQSTAGGVV</sequence>
<dbReference type="PANTHER" id="PTHR30614:SF21">
    <property type="entry name" value="AMINO ACID ABC TRANSPORTER PERMEASE"/>
    <property type="match status" value="1"/>
</dbReference>
<dbReference type="GO" id="GO:0022857">
    <property type="term" value="F:transmembrane transporter activity"/>
    <property type="evidence" value="ECO:0007669"/>
    <property type="project" value="InterPro"/>
</dbReference>
<evidence type="ECO:0000256" key="2">
    <source>
        <dbReference type="ARBA" id="ARBA00022448"/>
    </source>
</evidence>
<name>A0A4R9AUJ5_9MICO</name>
<dbReference type="InterPro" id="IPR010065">
    <property type="entry name" value="AA_ABC_transptr_permease_3TM"/>
</dbReference>
<comment type="similarity">
    <text evidence="7">Belongs to the binding-protein-dependent transport system permease family.</text>
</comment>
<feature type="transmembrane region" description="Helical" evidence="7">
    <location>
        <begin position="20"/>
        <end position="41"/>
    </location>
</feature>
<reference evidence="9 10" key="1">
    <citation type="submission" date="2019-03" db="EMBL/GenBank/DDBJ databases">
        <title>Genomics of glacier-inhabiting Cryobacterium strains.</title>
        <authorList>
            <person name="Liu Q."/>
            <person name="Xin Y.-H."/>
        </authorList>
    </citation>
    <scope>NUCLEOTIDE SEQUENCE [LARGE SCALE GENOMIC DNA]</scope>
    <source>
        <strain evidence="9 10">Hz16</strain>
    </source>
</reference>
<dbReference type="CDD" id="cd06261">
    <property type="entry name" value="TM_PBP2"/>
    <property type="match status" value="1"/>
</dbReference>
<evidence type="ECO:0000313" key="10">
    <source>
        <dbReference type="Proteomes" id="UP000297983"/>
    </source>
</evidence>
<organism evidence="9 10">
    <name type="scientific">Cryobacterium gelidum</name>
    <dbReference type="NCBI Taxonomy" id="1259164"/>
    <lineage>
        <taxon>Bacteria</taxon>
        <taxon>Bacillati</taxon>
        <taxon>Actinomycetota</taxon>
        <taxon>Actinomycetes</taxon>
        <taxon>Micrococcales</taxon>
        <taxon>Microbacteriaceae</taxon>
        <taxon>Cryobacterium</taxon>
    </lineage>
</organism>
<dbReference type="PANTHER" id="PTHR30614">
    <property type="entry name" value="MEMBRANE COMPONENT OF AMINO ACID ABC TRANSPORTER"/>
    <property type="match status" value="1"/>
</dbReference>